<dbReference type="KEGG" id="trg:TRUGW13939_11858"/>
<evidence type="ECO:0008006" key="3">
    <source>
        <dbReference type="Google" id="ProtNLM"/>
    </source>
</evidence>
<evidence type="ECO:0000313" key="2">
    <source>
        <dbReference type="Proteomes" id="UP000509510"/>
    </source>
</evidence>
<dbReference type="AlphaFoldDB" id="A0A7H8RDV8"/>
<evidence type="ECO:0000313" key="1">
    <source>
        <dbReference type="EMBL" id="QKX64682.1"/>
    </source>
</evidence>
<dbReference type="EMBL" id="CP055903">
    <property type="protein sequence ID" value="QKX64682.1"/>
    <property type="molecule type" value="Genomic_DNA"/>
</dbReference>
<sequence>MWPISQPSSEVKQLVNRFFTLVDTNSQEAGKTLADTIFTNDEVFITANGTFQGAAEISQSRANAWTTVKFRRHTIWKCYVNDAYGTDIFIVGNLEMETLAGTKANLEFVARMKIQQQEPGHRVCKYQVVSPAPQDSRSIVDAK</sequence>
<accession>A0A7H8RDV8</accession>
<dbReference type="InterPro" id="IPR032710">
    <property type="entry name" value="NTF2-like_dom_sf"/>
</dbReference>
<reference evidence="2" key="1">
    <citation type="submission" date="2020-06" db="EMBL/GenBank/DDBJ databases">
        <title>A chromosome-scale genome assembly of Talaromyces rugulosus W13939.</title>
        <authorList>
            <person name="Wang B."/>
            <person name="Guo L."/>
            <person name="Ye K."/>
            <person name="Wang L."/>
        </authorList>
    </citation>
    <scope>NUCLEOTIDE SEQUENCE [LARGE SCALE GENOMIC DNA]</scope>
    <source>
        <strain evidence="2">W13939</strain>
    </source>
</reference>
<name>A0A7H8RDV8_TALRU</name>
<protein>
    <recommendedName>
        <fullName evidence="3">SnoaL-like domain-containing protein</fullName>
    </recommendedName>
</protein>
<dbReference type="GeneID" id="55999334"/>
<gene>
    <name evidence="1" type="ORF">TRUGW13939_11858</name>
</gene>
<keyword evidence="2" id="KW-1185">Reference proteome</keyword>
<dbReference type="RefSeq" id="XP_035350855.1">
    <property type="nucleotide sequence ID" value="XM_035494962.1"/>
</dbReference>
<dbReference type="Proteomes" id="UP000509510">
    <property type="component" value="Chromosome VI"/>
</dbReference>
<organism evidence="1 2">
    <name type="scientific">Talaromyces rugulosus</name>
    <name type="common">Penicillium rugulosum</name>
    <dbReference type="NCBI Taxonomy" id="121627"/>
    <lineage>
        <taxon>Eukaryota</taxon>
        <taxon>Fungi</taxon>
        <taxon>Dikarya</taxon>
        <taxon>Ascomycota</taxon>
        <taxon>Pezizomycotina</taxon>
        <taxon>Eurotiomycetes</taxon>
        <taxon>Eurotiomycetidae</taxon>
        <taxon>Eurotiales</taxon>
        <taxon>Trichocomaceae</taxon>
        <taxon>Talaromyces</taxon>
        <taxon>Talaromyces sect. Islandici</taxon>
    </lineage>
</organism>
<dbReference type="SUPFAM" id="SSF54427">
    <property type="entry name" value="NTF2-like"/>
    <property type="match status" value="1"/>
</dbReference>
<proteinExistence type="predicted"/>
<dbReference type="OrthoDB" id="3468019at2759"/>